<dbReference type="PROSITE" id="PS50053">
    <property type="entry name" value="UBIQUITIN_2"/>
    <property type="match status" value="1"/>
</dbReference>
<dbReference type="PROSITE" id="PS50030">
    <property type="entry name" value="UBA"/>
    <property type="match status" value="1"/>
</dbReference>
<dbReference type="SMART" id="SM00727">
    <property type="entry name" value="STI1"/>
    <property type="match status" value="2"/>
</dbReference>
<dbReference type="RefSeq" id="XP_018689648.1">
    <property type="nucleotide sequence ID" value="XM_018840967.1"/>
</dbReference>
<dbReference type="GO" id="GO:0031593">
    <property type="term" value="F:polyubiquitin modification-dependent protein binding"/>
    <property type="evidence" value="ECO:0007669"/>
    <property type="project" value="TreeGrafter"/>
</dbReference>
<dbReference type="Pfam" id="PF00240">
    <property type="entry name" value="ubiquitin"/>
    <property type="match status" value="1"/>
</dbReference>
<dbReference type="PANTHER" id="PTHR10677:SF3">
    <property type="entry name" value="FI07626P-RELATED"/>
    <property type="match status" value="1"/>
</dbReference>
<dbReference type="SUPFAM" id="SSF46934">
    <property type="entry name" value="UBA-like"/>
    <property type="match status" value="1"/>
</dbReference>
<feature type="domain" description="UBA" evidence="2">
    <location>
        <begin position="432"/>
        <end position="476"/>
    </location>
</feature>
<feature type="region of interest" description="Disordered" evidence="1">
    <location>
        <begin position="316"/>
        <end position="384"/>
    </location>
</feature>
<comment type="caution">
    <text evidence="4">The sequence shown here is derived from an EMBL/GenBank/DDBJ whole genome shotgun (WGS) entry which is preliminary data.</text>
</comment>
<name>A0A178Z9Z6_9EURO</name>
<dbReference type="PANTHER" id="PTHR10677">
    <property type="entry name" value="UBIQUILIN"/>
    <property type="match status" value="1"/>
</dbReference>
<evidence type="ECO:0000259" key="2">
    <source>
        <dbReference type="PROSITE" id="PS50030"/>
    </source>
</evidence>
<dbReference type="SUPFAM" id="SSF54236">
    <property type="entry name" value="Ubiquitin-like"/>
    <property type="match status" value="1"/>
</dbReference>
<dbReference type="AlphaFoldDB" id="A0A178Z9Z6"/>
<feature type="region of interest" description="Disordered" evidence="1">
    <location>
        <begin position="244"/>
        <end position="283"/>
    </location>
</feature>
<dbReference type="EMBL" id="LVYI01000009">
    <property type="protein sequence ID" value="OAP56281.1"/>
    <property type="molecule type" value="Genomic_DNA"/>
</dbReference>
<dbReference type="Gene3D" id="3.10.20.90">
    <property type="entry name" value="Phosphatidylinositol 3-kinase Catalytic Subunit, Chain A, domain 1"/>
    <property type="match status" value="1"/>
</dbReference>
<feature type="compositionally biased region" description="Low complexity" evidence="1">
    <location>
        <begin position="92"/>
        <end position="111"/>
    </location>
</feature>
<dbReference type="SMART" id="SM00213">
    <property type="entry name" value="UBQ"/>
    <property type="match status" value="1"/>
</dbReference>
<evidence type="ECO:0000313" key="5">
    <source>
        <dbReference type="Proteomes" id="UP000078343"/>
    </source>
</evidence>
<organism evidence="4 5">
    <name type="scientific">Fonsecaea erecta</name>
    <dbReference type="NCBI Taxonomy" id="1367422"/>
    <lineage>
        <taxon>Eukaryota</taxon>
        <taxon>Fungi</taxon>
        <taxon>Dikarya</taxon>
        <taxon>Ascomycota</taxon>
        <taxon>Pezizomycotina</taxon>
        <taxon>Eurotiomycetes</taxon>
        <taxon>Chaetothyriomycetidae</taxon>
        <taxon>Chaetothyriales</taxon>
        <taxon>Herpotrichiellaceae</taxon>
        <taxon>Fonsecaea</taxon>
    </lineage>
</organism>
<dbReference type="InterPro" id="IPR009060">
    <property type="entry name" value="UBA-like_sf"/>
</dbReference>
<sequence>MADAAGAEDATVTFHVKSSGSQKWTLTVPLSTTALELKGKLASEEYANVPASAQRLIYSGKVLKDHETLASHGVKDGNTMHLVKSAPSNQRQNPAAQSSSTSTATSGPAPQVATGVPQNLAAGTGNDPLAGLTGARYAGFAQLPNASMFQENLTPDDFLRQLDNPHFQQMMREAMGNPQVQDMIINQNPHLRAMGPQARQMLNSDYFRSMMTNPQMLRNMMQMQQQMGMGPFGGAGGQEAFPAPGVTNTTEQGTPGGTPQNVPSNPLGLPMQGRGGTGDTAERAAEQAEHMLSVLNQMRDATRALADAYGVPNTATTGAQGGEAGSNNQGAGAQQPQAAGNMANQTQQRMNPFMALFGDPARNPSSTSPPPSNPFNPQQNPFLQNPGALQQFLEDMNAARGGGGGGQAPDYGDLFNLLGGAGRPMSPPDTRPPEERYAQQLQQLNEMGFYDFDRNVQALRRTGGNVNGAIEYLLSHPAD</sequence>
<dbReference type="SMART" id="SM00165">
    <property type="entry name" value="UBA"/>
    <property type="match status" value="1"/>
</dbReference>
<dbReference type="OrthoDB" id="267397at2759"/>
<dbReference type="InterPro" id="IPR000626">
    <property type="entry name" value="Ubiquitin-like_dom"/>
</dbReference>
<dbReference type="Pfam" id="PF00627">
    <property type="entry name" value="UBA"/>
    <property type="match status" value="1"/>
</dbReference>
<evidence type="ECO:0008006" key="6">
    <source>
        <dbReference type="Google" id="ProtNLM"/>
    </source>
</evidence>
<reference evidence="4 5" key="1">
    <citation type="submission" date="2016-04" db="EMBL/GenBank/DDBJ databases">
        <title>Draft genome of Fonsecaea erecta CBS 125763.</title>
        <authorList>
            <person name="Weiss V.A."/>
            <person name="Vicente V.A."/>
            <person name="Raittz R.T."/>
            <person name="Moreno L.F."/>
            <person name="De Souza E.M."/>
            <person name="Pedrosa F.O."/>
            <person name="Steffens M.B."/>
            <person name="Faoro H."/>
            <person name="Tadra-Sfeir M.Z."/>
            <person name="Najafzadeh M.J."/>
            <person name="Felipe M.S."/>
            <person name="Teixeira M."/>
            <person name="Sun J."/>
            <person name="Xi L."/>
            <person name="Gomes R."/>
            <person name="De Azevedo C.M."/>
            <person name="Salgado C.G."/>
            <person name="Da Silva M.B."/>
            <person name="Nascimento M.F."/>
            <person name="Queiroz-Telles F."/>
            <person name="Attili D.S."/>
            <person name="Gorbushina A."/>
        </authorList>
    </citation>
    <scope>NUCLEOTIDE SEQUENCE [LARGE SCALE GENOMIC DNA]</scope>
    <source>
        <strain evidence="4 5">CBS 125763</strain>
    </source>
</reference>
<dbReference type="FunFam" id="1.10.8.10:FF:000024">
    <property type="entry name" value="Ubiquitin domain-containing protein DSK2"/>
    <property type="match status" value="1"/>
</dbReference>
<feature type="compositionally biased region" description="Low complexity" evidence="1">
    <location>
        <begin position="244"/>
        <end position="261"/>
    </location>
</feature>
<dbReference type="InterPro" id="IPR015940">
    <property type="entry name" value="UBA"/>
</dbReference>
<keyword evidence="5" id="KW-1185">Reference proteome</keyword>
<dbReference type="Proteomes" id="UP000078343">
    <property type="component" value="Unassembled WGS sequence"/>
</dbReference>
<evidence type="ECO:0000313" key="4">
    <source>
        <dbReference type="EMBL" id="OAP56281.1"/>
    </source>
</evidence>
<dbReference type="Gene3D" id="1.10.8.10">
    <property type="entry name" value="DNA helicase RuvA subunit, C-terminal domain"/>
    <property type="match status" value="1"/>
</dbReference>
<dbReference type="InterPro" id="IPR029071">
    <property type="entry name" value="Ubiquitin-like_domsf"/>
</dbReference>
<dbReference type="GO" id="GO:0006511">
    <property type="term" value="P:ubiquitin-dependent protein catabolic process"/>
    <property type="evidence" value="ECO:0007669"/>
    <property type="project" value="TreeGrafter"/>
</dbReference>
<evidence type="ECO:0000259" key="3">
    <source>
        <dbReference type="PROSITE" id="PS50053"/>
    </source>
</evidence>
<dbReference type="GO" id="GO:0005829">
    <property type="term" value="C:cytosol"/>
    <property type="evidence" value="ECO:0007669"/>
    <property type="project" value="TreeGrafter"/>
</dbReference>
<dbReference type="InterPro" id="IPR015496">
    <property type="entry name" value="Ubiquilin"/>
</dbReference>
<feature type="compositionally biased region" description="Low complexity" evidence="1">
    <location>
        <begin position="325"/>
        <end position="345"/>
    </location>
</feature>
<protein>
    <recommendedName>
        <fullName evidence="6">Ubiquilin</fullName>
    </recommendedName>
</protein>
<dbReference type="CDD" id="cd16106">
    <property type="entry name" value="Ubl_Dsk2p_like"/>
    <property type="match status" value="1"/>
</dbReference>
<proteinExistence type="predicted"/>
<dbReference type="CDD" id="cd14324">
    <property type="entry name" value="UBA_Dsk2p_like"/>
    <property type="match status" value="1"/>
</dbReference>
<dbReference type="STRING" id="1367422.A0A178Z9Z6"/>
<feature type="compositionally biased region" description="Low complexity" evidence="1">
    <location>
        <begin position="375"/>
        <end position="384"/>
    </location>
</feature>
<dbReference type="InterPro" id="IPR006636">
    <property type="entry name" value="STI1_HS-bd"/>
</dbReference>
<gene>
    <name evidence="4" type="ORF">AYL99_09460</name>
</gene>
<evidence type="ECO:0000256" key="1">
    <source>
        <dbReference type="SAM" id="MobiDB-lite"/>
    </source>
</evidence>
<dbReference type="GeneID" id="30013628"/>
<accession>A0A178Z9Z6</accession>
<feature type="domain" description="Ubiquitin-like" evidence="3">
    <location>
        <begin position="12"/>
        <end position="89"/>
    </location>
</feature>
<feature type="region of interest" description="Disordered" evidence="1">
    <location>
        <begin position="71"/>
        <end position="121"/>
    </location>
</feature>